<evidence type="ECO:0000259" key="4">
    <source>
        <dbReference type="PROSITE" id="PS50893"/>
    </source>
</evidence>
<gene>
    <name evidence="5" type="ORF">GFC01_11295</name>
</gene>
<evidence type="ECO:0000256" key="2">
    <source>
        <dbReference type="ARBA" id="ARBA00022741"/>
    </source>
</evidence>
<dbReference type="SUPFAM" id="SSF52540">
    <property type="entry name" value="P-loop containing nucleoside triphosphate hydrolases"/>
    <property type="match status" value="1"/>
</dbReference>
<evidence type="ECO:0000256" key="1">
    <source>
        <dbReference type="ARBA" id="ARBA00022448"/>
    </source>
</evidence>
<dbReference type="GO" id="GO:0005524">
    <property type="term" value="F:ATP binding"/>
    <property type="evidence" value="ECO:0007669"/>
    <property type="project" value="UniProtKB-KW"/>
</dbReference>
<dbReference type="AlphaFoldDB" id="A0A6N7IS06"/>
<name>A0A6N7IS06_9FIRM</name>
<evidence type="ECO:0000313" key="6">
    <source>
        <dbReference type="Proteomes" id="UP000441717"/>
    </source>
</evidence>
<dbReference type="PROSITE" id="PS00211">
    <property type="entry name" value="ABC_TRANSPORTER_1"/>
    <property type="match status" value="1"/>
</dbReference>
<sequence length="287" mass="31906">MRRPSLGGFPRNPTTDVDDRRYIRWREGRVLIHSSGFFLEGVWRSVPGEGKEVHILEEVTGHFPGGVITALVGPSGAGKSSLLRLLNRLDEPTRGRVFWQGRPLTGYPVRELRRQVGMLFQSPVLFPGTVQENLFYGPRVNHLNHFPSPEELLAKVGLGVEFARRDVGSLSGGQAQRVALARALANRPAALLLDEPTSALDPDARDEIEALIKQLQEREALTVVWITHDASQALRVAGVLAVMRQGRLVACGSRDDIINQKEGEMDPWVIHFLQEGKHDHNGCCRPE</sequence>
<dbReference type="Pfam" id="PF00005">
    <property type="entry name" value="ABC_tran"/>
    <property type="match status" value="1"/>
</dbReference>
<evidence type="ECO:0000256" key="3">
    <source>
        <dbReference type="ARBA" id="ARBA00022840"/>
    </source>
</evidence>
<accession>A0A6N7IS06</accession>
<protein>
    <submittedName>
        <fullName evidence="5">ATP-binding cassette domain-containing protein</fullName>
    </submittedName>
</protein>
<comment type="caution">
    <text evidence="5">The sequence shown here is derived from an EMBL/GenBank/DDBJ whole genome shotgun (WGS) entry which is preliminary data.</text>
</comment>
<keyword evidence="3 5" id="KW-0067">ATP-binding</keyword>
<dbReference type="PROSITE" id="PS50893">
    <property type="entry name" value="ABC_TRANSPORTER_2"/>
    <property type="match status" value="1"/>
</dbReference>
<organism evidence="5 6">
    <name type="scientific">Desulfofundulus thermobenzoicus</name>
    <dbReference type="NCBI Taxonomy" id="29376"/>
    <lineage>
        <taxon>Bacteria</taxon>
        <taxon>Bacillati</taxon>
        <taxon>Bacillota</taxon>
        <taxon>Clostridia</taxon>
        <taxon>Eubacteriales</taxon>
        <taxon>Peptococcaceae</taxon>
        <taxon>Desulfofundulus</taxon>
    </lineage>
</organism>
<dbReference type="Gene3D" id="3.40.50.300">
    <property type="entry name" value="P-loop containing nucleotide triphosphate hydrolases"/>
    <property type="match status" value="1"/>
</dbReference>
<dbReference type="GO" id="GO:0016887">
    <property type="term" value="F:ATP hydrolysis activity"/>
    <property type="evidence" value="ECO:0007669"/>
    <property type="project" value="InterPro"/>
</dbReference>
<dbReference type="Proteomes" id="UP000441717">
    <property type="component" value="Unassembled WGS sequence"/>
</dbReference>
<dbReference type="InterPro" id="IPR003593">
    <property type="entry name" value="AAA+_ATPase"/>
</dbReference>
<dbReference type="InterPro" id="IPR003439">
    <property type="entry name" value="ABC_transporter-like_ATP-bd"/>
</dbReference>
<keyword evidence="1" id="KW-0813">Transport</keyword>
<dbReference type="EMBL" id="WHYR01000030">
    <property type="protein sequence ID" value="MQL52832.1"/>
    <property type="molecule type" value="Genomic_DNA"/>
</dbReference>
<feature type="domain" description="ABC transporter" evidence="4">
    <location>
        <begin position="37"/>
        <end position="270"/>
    </location>
</feature>
<keyword evidence="6" id="KW-1185">Reference proteome</keyword>
<dbReference type="SMART" id="SM00382">
    <property type="entry name" value="AAA"/>
    <property type="match status" value="1"/>
</dbReference>
<dbReference type="InterPro" id="IPR017871">
    <property type="entry name" value="ABC_transporter-like_CS"/>
</dbReference>
<evidence type="ECO:0000313" key="5">
    <source>
        <dbReference type="EMBL" id="MQL52832.1"/>
    </source>
</evidence>
<dbReference type="PANTHER" id="PTHR43423:SF1">
    <property type="entry name" value="ABC TRANSPORTER I FAMILY MEMBER 17"/>
    <property type="match status" value="1"/>
</dbReference>
<dbReference type="InterPro" id="IPR027417">
    <property type="entry name" value="P-loop_NTPase"/>
</dbReference>
<reference evidence="5 6" key="1">
    <citation type="submission" date="2019-10" db="EMBL/GenBank/DDBJ databases">
        <title>Comparative genomics of sulfur disproportionating microorganisms.</title>
        <authorList>
            <person name="Ward L.M."/>
            <person name="Bertran E."/>
            <person name="Johnston D."/>
        </authorList>
    </citation>
    <scope>NUCLEOTIDE SEQUENCE [LARGE SCALE GENOMIC DNA]</scope>
    <source>
        <strain evidence="5 6">DSM 14055</strain>
    </source>
</reference>
<dbReference type="PANTHER" id="PTHR43423">
    <property type="entry name" value="ABC TRANSPORTER I FAMILY MEMBER 17"/>
    <property type="match status" value="1"/>
</dbReference>
<proteinExistence type="predicted"/>
<keyword evidence="2" id="KW-0547">Nucleotide-binding</keyword>